<protein>
    <recommendedName>
        <fullName evidence="7">Phage shock protein PspC N-terminal domain-containing protein</fullName>
    </recommendedName>
</protein>
<keyword evidence="5 6" id="KW-0472">Membrane</keyword>
<dbReference type="RefSeq" id="WP_065255425.1">
    <property type="nucleotide sequence ID" value="NZ_JARDJM010000001.1"/>
</dbReference>
<dbReference type="PANTHER" id="PTHR33885">
    <property type="entry name" value="PHAGE SHOCK PROTEIN C"/>
    <property type="match status" value="1"/>
</dbReference>
<evidence type="ECO:0000259" key="7">
    <source>
        <dbReference type="Pfam" id="PF04024"/>
    </source>
</evidence>
<evidence type="ECO:0000256" key="2">
    <source>
        <dbReference type="ARBA" id="ARBA00022475"/>
    </source>
</evidence>
<organism evidence="8 9">
    <name type="scientific">Moraxella lacunata</name>
    <dbReference type="NCBI Taxonomy" id="477"/>
    <lineage>
        <taxon>Bacteria</taxon>
        <taxon>Pseudomonadati</taxon>
        <taxon>Pseudomonadota</taxon>
        <taxon>Gammaproteobacteria</taxon>
        <taxon>Moraxellales</taxon>
        <taxon>Moraxellaceae</taxon>
        <taxon>Moraxella</taxon>
    </lineage>
</organism>
<evidence type="ECO:0000256" key="1">
    <source>
        <dbReference type="ARBA" id="ARBA00004162"/>
    </source>
</evidence>
<dbReference type="GO" id="GO:0005886">
    <property type="term" value="C:plasma membrane"/>
    <property type="evidence" value="ECO:0007669"/>
    <property type="project" value="UniProtKB-SubCell"/>
</dbReference>
<evidence type="ECO:0000256" key="6">
    <source>
        <dbReference type="SAM" id="Phobius"/>
    </source>
</evidence>
<keyword evidence="3 6" id="KW-0812">Transmembrane</keyword>
<dbReference type="Proteomes" id="UP000092607">
    <property type="component" value="Unassembled WGS sequence"/>
</dbReference>
<accession>A0A1B8Q5N4</accession>
<feature type="domain" description="Phage shock protein PspC N-terminal" evidence="7">
    <location>
        <begin position="21"/>
        <end position="82"/>
    </location>
</feature>
<dbReference type="OrthoDB" id="7359894at2"/>
<keyword evidence="4 6" id="KW-1133">Transmembrane helix</keyword>
<evidence type="ECO:0000313" key="9">
    <source>
        <dbReference type="Proteomes" id="UP000092607"/>
    </source>
</evidence>
<feature type="transmembrane region" description="Helical" evidence="6">
    <location>
        <begin position="30"/>
        <end position="53"/>
    </location>
</feature>
<dbReference type="InterPro" id="IPR052027">
    <property type="entry name" value="PspC"/>
</dbReference>
<reference evidence="8 9" key="1">
    <citation type="submission" date="2016-06" db="EMBL/GenBank/DDBJ databases">
        <title>Draft genome of Moraxella lacunata CCUG 57757A.</title>
        <authorList>
            <person name="Salva-Serra F."/>
            <person name="Engstrom-Jakobsson H."/>
            <person name="Thorell K."/>
            <person name="Gonzales-Siles L."/>
            <person name="Karlsson R."/>
            <person name="Boulund F."/>
            <person name="Engstrand L."/>
            <person name="Kristiansson E."/>
            <person name="Moore E."/>
        </authorList>
    </citation>
    <scope>NUCLEOTIDE SEQUENCE [LARGE SCALE GENOMIC DNA]</scope>
    <source>
        <strain evidence="8 9">CCUG 57757A</strain>
    </source>
</reference>
<sequence>MTHHVSPNHARLTRTKPKLIRLHRSKRHRLMAGVFGGIAEYMGWSPAVLRWLFVLSIPLTATITLFGGILFYLIMWLIMPEASGESCIHKSY</sequence>
<keyword evidence="2" id="KW-1003">Cell membrane</keyword>
<dbReference type="InterPro" id="IPR007168">
    <property type="entry name" value="Phageshock_PspC_N"/>
</dbReference>
<dbReference type="PANTHER" id="PTHR33885:SF3">
    <property type="entry name" value="PHAGE SHOCK PROTEIN C"/>
    <property type="match status" value="1"/>
</dbReference>
<evidence type="ECO:0000256" key="3">
    <source>
        <dbReference type="ARBA" id="ARBA00022692"/>
    </source>
</evidence>
<evidence type="ECO:0000313" key="8">
    <source>
        <dbReference type="EMBL" id="OBX65060.1"/>
    </source>
</evidence>
<evidence type="ECO:0000256" key="4">
    <source>
        <dbReference type="ARBA" id="ARBA00022989"/>
    </source>
</evidence>
<proteinExistence type="predicted"/>
<name>A0A1B8Q5N4_MORLA</name>
<dbReference type="EMBL" id="LZMS01000037">
    <property type="protein sequence ID" value="OBX65060.1"/>
    <property type="molecule type" value="Genomic_DNA"/>
</dbReference>
<dbReference type="AlphaFoldDB" id="A0A1B8Q5N4"/>
<comment type="subcellular location">
    <subcellularLocation>
        <location evidence="1">Cell membrane</location>
        <topology evidence="1">Single-pass membrane protein</topology>
    </subcellularLocation>
</comment>
<comment type="caution">
    <text evidence="8">The sequence shown here is derived from an EMBL/GenBank/DDBJ whole genome shotgun (WGS) entry which is preliminary data.</text>
</comment>
<feature type="transmembrane region" description="Helical" evidence="6">
    <location>
        <begin position="59"/>
        <end position="79"/>
    </location>
</feature>
<gene>
    <name evidence="8" type="ORF">A9309_03095</name>
</gene>
<evidence type="ECO:0000256" key="5">
    <source>
        <dbReference type="ARBA" id="ARBA00023136"/>
    </source>
</evidence>
<dbReference type="Pfam" id="PF04024">
    <property type="entry name" value="PspC"/>
    <property type="match status" value="1"/>
</dbReference>